<feature type="compositionally biased region" description="Basic and acidic residues" evidence="1">
    <location>
        <begin position="1271"/>
        <end position="1284"/>
    </location>
</feature>
<feature type="region of interest" description="Disordered" evidence="1">
    <location>
        <begin position="1328"/>
        <end position="1351"/>
    </location>
</feature>
<feature type="compositionally biased region" description="Basic and acidic residues" evidence="1">
    <location>
        <begin position="1035"/>
        <end position="1048"/>
    </location>
</feature>
<proteinExistence type="predicted"/>
<evidence type="ECO:0000313" key="2">
    <source>
        <dbReference type="EMBL" id="KAK6302157.1"/>
    </source>
</evidence>
<feature type="compositionally biased region" description="Polar residues" evidence="1">
    <location>
        <begin position="103"/>
        <end position="112"/>
    </location>
</feature>
<organism evidence="2 3">
    <name type="scientific">Coregonus suidteri</name>
    <dbReference type="NCBI Taxonomy" id="861788"/>
    <lineage>
        <taxon>Eukaryota</taxon>
        <taxon>Metazoa</taxon>
        <taxon>Chordata</taxon>
        <taxon>Craniata</taxon>
        <taxon>Vertebrata</taxon>
        <taxon>Euteleostomi</taxon>
        <taxon>Actinopterygii</taxon>
        <taxon>Neopterygii</taxon>
        <taxon>Teleostei</taxon>
        <taxon>Protacanthopterygii</taxon>
        <taxon>Salmoniformes</taxon>
        <taxon>Salmonidae</taxon>
        <taxon>Coregoninae</taxon>
        <taxon>Coregonus</taxon>
    </lineage>
</organism>
<name>A0AAN8L357_9TELE</name>
<reference evidence="2 3" key="1">
    <citation type="submission" date="2021-04" db="EMBL/GenBank/DDBJ databases">
        <authorList>
            <person name="De Guttry C."/>
            <person name="Zahm M."/>
            <person name="Klopp C."/>
            <person name="Cabau C."/>
            <person name="Louis A."/>
            <person name="Berthelot C."/>
            <person name="Parey E."/>
            <person name="Roest Crollius H."/>
            <person name="Montfort J."/>
            <person name="Robinson-Rechavi M."/>
            <person name="Bucao C."/>
            <person name="Bouchez O."/>
            <person name="Gislard M."/>
            <person name="Lluch J."/>
            <person name="Milhes M."/>
            <person name="Lampietro C."/>
            <person name="Lopez Roques C."/>
            <person name="Donnadieu C."/>
            <person name="Braasch I."/>
            <person name="Desvignes T."/>
            <person name="Postlethwait J."/>
            <person name="Bobe J."/>
            <person name="Wedekind C."/>
            <person name="Guiguen Y."/>
        </authorList>
    </citation>
    <scope>NUCLEOTIDE SEQUENCE [LARGE SCALE GENOMIC DNA]</scope>
    <source>
        <strain evidence="2">Cs_M1</strain>
        <tissue evidence="2">Blood</tissue>
    </source>
</reference>
<accession>A0AAN8L357</accession>
<feature type="region of interest" description="Disordered" evidence="1">
    <location>
        <begin position="1193"/>
        <end position="1216"/>
    </location>
</feature>
<feature type="region of interest" description="Disordered" evidence="1">
    <location>
        <begin position="598"/>
        <end position="630"/>
    </location>
</feature>
<feature type="region of interest" description="Disordered" evidence="1">
    <location>
        <begin position="1149"/>
        <end position="1180"/>
    </location>
</feature>
<dbReference type="EMBL" id="JAGTTL010000026">
    <property type="protein sequence ID" value="KAK6302157.1"/>
    <property type="molecule type" value="Genomic_DNA"/>
</dbReference>
<gene>
    <name evidence="2" type="ORF">J4Q44_G00282100</name>
</gene>
<feature type="region of interest" description="Disordered" evidence="1">
    <location>
        <begin position="1599"/>
        <end position="1636"/>
    </location>
</feature>
<feature type="region of interest" description="Disordered" evidence="1">
    <location>
        <begin position="1025"/>
        <end position="1067"/>
    </location>
</feature>
<feature type="region of interest" description="Disordered" evidence="1">
    <location>
        <begin position="201"/>
        <end position="223"/>
    </location>
</feature>
<feature type="region of interest" description="Disordered" evidence="1">
    <location>
        <begin position="1545"/>
        <end position="1576"/>
    </location>
</feature>
<feature type="region of interest" description="Disordered" evidence="1">
    <location>
        <begin position="1664"/>
        <end position="1741"/>
    </location>
</feature>
<feature type="compositionally biased region" description="Basic and acidic residues" evidence="1">
    <location>
        <begin position="208"/>
        <end position="223"/>
    </location>
</feature>
<feature type="region of interest" description="Disordered" evidence="1">
    <location>
        <begin position="1431"/>
        <end position="1450"/>
    </location>
</feature>
<protein>
    <submittedName>
        <fullName evidence="2">Uncharacterized protein</fullName>
    </submittedName>
</protein>
<feature type="region of interest" description="Disordered" evidence="1">
    <location>
        <begin position="1262"/>
        <end position="1286"/>
    </location>
</feature>
<evidence type="ECO:0000313" key="3">
    <source>
        <dbReference type="Proteomes" id="UP001356427"/>
    </source>
</evidence>
<feature type="compositionally biased region" description="Basic and acidic residues" evidence="1">
    <location>
        <begin position="125"/>
        <end position="135"/>
    </location>
</feature>
<feature type="compositionally biased region" description="Polar residues" evidence="1">
    <location>
        <begin position="607"/>
        <end position="622"/>
    </location>
</feature>
<dbReference type="Proteomes" id="UP001356427">
    <property type="component" value="Unassembled WGS sequence"/>
</dbReference>
<sequence length="1741" mass="192929">MDSPASALSRAGRTFWTVWNYLTEVVGRYLSPEPTNIGTNDTNSRQEVTAAPQTEDHVDGAKNEIKATEVTFEIGSELKKPRHAVAWEQCNVIIGPGLGRENVQYTGQSNRGSDSKASHEEEDIKQEQVDQTENKDTIQHVTKEELNMGKGVQSVLFTGVQILFREPTSERSKDQGAQGHAESYNCAEANRLRGAVAARKEEEEEVTEEFHCGEEGTKTEEHENNRDGELHFDIHDEQSTEDETMVRVNEKVGEEETAVLFMETDKEGWNVAEIVEFSGGGENSDDLCVIKDEISQDGNEGKNGIDMEEFRRKEESEEENGTIEEMDTREQEEILDGDFGPYNDFKVSENNNKHEYGDNRLKFDEGTIEKLDQENDPNPRLLCEGLSDLDRKLGRGQDIFASEAELELQIAYDKRVFVSNDEITVVTDEQRMECNIERIDSPVLEDGSKVIEDGGSNKIEDVVINIGTKVDTEAEDVKDKVTGLNTFFDQERNKLEEEKISKEDEDPLNEVEEKLISVVDTVEDNNRVEIGGVAKYISLGLCEDPVVAQEPKHVACEETREEIPEINNGKELDENTAPKILEVDDDDVNTTHLQEVHTDSDTKQLESVENTGTSFKSDNSPVSELMEGKEDPKTVEGLFESEDIENASDTVVDEHAVEKAAKSLWETERTDSVLLNETDTQILEDLAKTKAESHESMEIEVGLSEEAAETDEALRTEAGLYKDTEEIKAEFREGWMESKAGETVGTEFKSEKETQAEIPAVKTGVVPSEDKDETESGLMQESADTDLGLLRKTVEEGLQQGAEVDTPDVRTETVLSMETNTEELVESEAGDTLETESGLVKEHEAEIPDVRTETALSETTVKTEAGLSRKVTLYPLSIHTEAVFLTETKAVFSNESLETDNGLSDKSSEDGTKLQGMVEAGLPGSTEIEAKLFETMVCGEVVLSQDTENGLSEEKYNITSTLMEELVESRAGETLETEKGIMNETDAAILDMRIDASPSDETESGIVDTEARMFLETTVIESELLEELSETESGSQKDKEVKRQRTETEPSVETDVEELVESEAGDTVETEVGLVRTVAELPEEVRPKIELLEKMNRTGADSSEDTDETEARFSEEIETDLVKTKYGLQKDMEEDILHVRTETVLSVETVKTDTDSSDESLESRSLEISEAGLSEESVDSEAGLQEIYTEIPDVEKESGLSEETVDAGLSEKTDVPDTEFVKNTEAGLMLEAGLSDETEAGIVDTEARIFLETTVIESELLEELPETESGSQKDKEVKRQRTETEPLVETDVEELVESEAGETVETEVGLVRTVAKLPEEVRPKIELLEKMNRTGADSSEDTDETEARFSEEIETDLVETKYGLQKDMEEDILHVRTETVLSVETVKTDTDSSDESLESRSLAISEAGLSEESVDSEAGLQEIYTEIPDVEKESGLSEETVDAGLSEKTDVPDTEFVKNTEAGLMLEAELSDETEAVLKEKTEDNMPNKSLEIEGGLFWETDETEALVTEEVVKTGPGVSKQTDFGSQGQLLEIEVGVIEKSQVEWSEETVETDAGLPEEKRGDGAKAGFSSPSGIKNVDQNLQFDASALDFTAQKSRIALKNPHARPPRDPRTLLQMPSLTPSPSKPTVHVPVRGPIGIPMRGMGGIGIKLPGLSASGLTILRKTEKGVRDEKNTENIPQKSEIEQDVRDESPKKEETQNKQEERKTKWTPPRHPGFGSPLMMNELKNKLKKTTKESGDD</sequence>
<feature type="compositionally biased region" description="Basic and acidic residues" evidence="1">
    <location>
        <begin position="1664"/>
        <end position="1676"/>
    </location>
</feature>
<feature type="compositionally biased region" description="Basic and acidic residues" evidence="1">
    <location>
        <begin position="1683"/>
        <end position="1708"/>
    </location>
</feature>
<feature type="compositionally biased region" description="Acidic residues" evidence="1">
    <location>
        <begin position="1050"/>
        <end position="1067"/>
    </location>
</feature>
<feature type="region of interest" description="Disordered" evidence="1">
    <location>
        <begin position="103"/>
        <end position="135"/>
    </location>
</feature>
<keyword evidence="3" id="KW-1185">Reference proteome</keyword>
<feature type="region of interest" description="Disordered" evidence="1">
    <location>
        <begin position="1385"/>
        <end position="1418"/>
    </location>
</feature>
<evidence type="ECO:0000256" key="1">
    <source>
        <dbReference type="SAM" id="MobiDB-lite"/>
    </source>
</evidence>
<comment type="caution">
    <text evidence="2">The sequence shown here is derived from an EMBL/GenBank/DDBJ whole genome shotgun (WGS) entry which is preliminary data.</text>
</comment>